<evidence type="ECO:0000256" key="5">
    <source>
        <dbReference type="PIRSR" id="PIRSR001365-2"/>
    </source>
</evidence>
<proteinExistence type="inferred from homology"/>
<dbReference type="InterPro" id="IPR013785">
    <property type="entry name" value="Aldolase_TIM"/>
</dbReference>
<dbReference type="AlphaFoldDB" id="A0A1V5SJP1"/>
<reference evidence="6" key="1">
    <citation type="submission" date="2017-02" db="EMBL/GenBank/DDBJ databases">
        <title>Delving into the versatile metabolic prowess of the omnipresent phylum Bacteroidetes.</title>
        <authorList>
            <person name="Nobu M.K."/>
            <person name="Mei R."/>
            <person name="Narihiro T."/>
            <person name="Kuroda K."/>
            <person name="Liu W.-T."/>
        </authorList>
    </citation>
    <scope>NUCLEOTIDE SEQUENCE</scope>
    <source>
        <strain evidence="6">ADurb.Bin276</strain>
    </source>
</reference>
<dbReference type="InterPro" id="IPR002220">
    <property type="entry name" value="DapA-like"/>
</dbReference>
<dbReference type="PROSITE" id="PS00665">
    <property type="entry name" value="DHDPS_1"/>
    <property type="match status" value="1"/>
</dbReference>
<dbReference type="PANTHER" id="PTHR42849">
    <property type="entry name" value="N-ACETYLNEURAMINATE LYASE"/>
    <property type="match status" value="1"/>
</dbReference>
<dbReference type="InterPro" id="IPR020624">
    <property type="entry name" value="Schiff_base-form_aldolases_CS"/>
</dbReference>
<protein>
    <submittedName>
        <fullName evidence="6">4-hydroxy-tetrahydrodipicolinate synthase</fullName>
        <ecNumber evidence="6">4.3.3.7</ecNumber>
    </submittedName>
</protein>
<feature type="active site" description="Proton donor/acceptor" evidence="4">
    <location>
        <position position="136"/>
    </location>
</feature>
<organism evidence="6">
    <name type="scientific">Candidatus Atribacter allofermentans</name>
    <dbReference type="NCBI Taxonomy" id="1852833"/>
    <lineage>
        <taxon>Bacteria</taxon>
        <taxon>Pseudomonadati</taxon>
        <taxon>Atribacterota</taxon>
        <taxon>Atribacteria</taxon>
        <taxon>Atribacterales</taxon>
        <taxon>Atribacteraceae</taxon>
        <taxon>Atribacter</taxon>
    </lineage>
</organism>
<dbReference type="PIRSF" id="PIRSF001365">
    <property type="entry name" value="DHDPS"/>
    <property type="match status" value="1"/>
</dbReference>
<dbReference type="GO" id="GO:0005829">
    <property type="term" value="C:cytosol"/>
    <property type="evidence" value="ECO:0007669"/>
    <property type="project" value="TreeGrafter"/>
</dbReference>
<dbReference type="GO" id="GO:0008840">
    <property type="term" value="F:4-hydroxy-tetrahydrodipicolinate synthase activity"/>
    <property type="evidence" value="ECO:0007669"/>
    <property type="project" value="UniProtKB-EC"/>
</dbReference>
<evidence type="ECO:0000313" key="6">
    <source>
        <dbReference type="EMBL" id="OQA54766.1"/>
    </source>
</evidence>
<feature type="active site" description="Schiff-base intermediate with substrate" evidence="4">
    <location>
        <position position="165"/>
    </location>
</feature>
<dbReference type="Proteomes" id="UP000485569">
    <property type="component" value="Unassembled WGS sequence"/>
</dbReference>
<evidence type="ECO:0000256" key="2">
    <source>
        <dbReference type="ARBA" id="ARBA00023270"/>
    </source>
</evidence>
<evidence type="ECO:0000256" key="1">
    <source>
        <dbReference type="ARBA" id="ARBA00023239"/>
    </source>
</evidence>
<keyword evidence="2" id="KW-0704">Schiff base</keyword>
<dbReference type="GO" id="GO:0008747">
    <property type="term" value="F:N-acetylneuraminate lyase activity"/>
    <property type="evidence" value="ECO:0007669"/>
    <property type="project" value="TreeGrafter"/>
</dbReference>
<dbReference type="SUPFAM" id="SSF51569">
    <property type="entry name" value="Aldolase"/>
    <property type="match status" value="1"/>
</dbReference>
<keyword evidence="1 3" id="KW-0456">Lyase</keyword>
<feature type="binding site" evidence="5">
    <location>
        <position position="207"/>
    </location>
    <ligand>
        <name>pyruvate</name>
        <dbReference type="ChEBI" id="CHEBI:15361"/>
    </ligand>
</feature>
<dbReference type="EC" id="4.3.3.7" evidence="6"/>
<dbReference type="CDD" id="cd00408">
    <property type="entry name" value="DHDPS-like"/>
    <property type="match status" value="1"/>
</dbReference>
<accession>A0A1V5SJP1</accession>
<sequence length="301" mass="33588">MKPQGIIVPMVTPLDETGTTIQLNQVEKLVQFLIQKKINALFVTGTTGEGPLISFEEKKEIFQVVHQINEGQLLLIAQVGSLTTQETIKTAEAALDNGFEYIAVLPPYYFKYNDEALYQYYHTVANAISPKPIFLYNIPSTTNHFLNIQLVQKIKNNISNIKGIKDSSGNMSHLSQLIAMQDENFSVYVGSDILSFPCFLLGAKGMVSGPAGVIPEIYVSYYQAIQAGNLEKAGSLYRKIAHISQMFKDGSDLSLFKIALQMRGLMVGGVRPPLIECSKNDKDRFVKEFKTFIETNNIPKY</sequence>
<evidence type="ECO:0000256" key="4">
    <source>
        <dbReference type="PIRSR" id="PIRSR001365-1"/>
    </source>
</evidence>
<comment type="caution">
    <text evidence="6">The sequence shown here is derived from an EMBL/GenBank/DDBJ whole genome shotgun (WGS) entry which is preliminary data.</text>
</comment>
<name>A0A1V5SJP1_9BACT</name>
<dbReference type="PRINTS" id="PR00146">
    <property type="entry name" value="DHPICSNTHASE"/>
</dbReference>
<dbReference type="PANTHER" id="PTHR42849:SF1">
    <property type="entry name" value="N-ACETYLNEURAMINATE LYASE"/>
    <property type="match status" value="1"/>
</dbReference>
<dbReference type="PROSITE" id="PS00666">
    <property type="entry name" value="DHDPS_2"/>
    <property type="match status" value="1"/>
</dbReference>
<dbReference type="SMART" id="SM01130">
    <property type="entry name" value="DHDPS"/>
    <property type="match status" value="1"/>
</dbReference>
<dbReference type="GO" id="GO:0019262">
    <property type="term" value="P:N-acetylneuraminate catabolic process"/>
    <property type="evidence" value="ECO:0007669"/>
    <property type="project" value="TreeGrafter"/>
</dbReference>
<dbReference type="Pfam" id="PF00701">
    <property type="entry name" value="DHDPS"/>
    <property type="match status" value="1"/>
</dbReference>
<dbReference type="EMBL" id="MWBQ01000197">
    <property type="protein sequence ID" value="OQA54766.1"/>
    <property type="molecule type" value="Genomic_DNA"/>
</dbReference>
<dbReference type="InterPro" id="IPR020625">
    <property type="entry name" value="Schiff_base-form_aldolases_AS"/>
</dbReference>
<feature type="binding site" evidence="5">
    <location>
        <position position="47"/>
    </location>
    <ligand>
        <name>pyruvate</name>
        <dbReference type="ChEBI" id="CHEBI:15361"/>
    </ligand>
</feature>
<comment type="similarity">
    <text evidence="3">Belongs to the DapA family.</text>
</comment>
<gene>
    <name evidence="6" type="primary">dapA_3</name>
    <name evidence="6" type="ORF">BWY41_01910</name>
</gene>
<dbReference type="Gene3D" id="3.20.20.70">
    <property type="entry name" value="Aldolase class I"/>
    <property type="match status" value="1"/>
</dbReference>
<evidence type="ECO:0000256" key="3">
    <source>
        <dbReference type="PIRNR" id="PIRNR001365"/>
    </source>
</evidence>